<feature type="domain" description="EngB-type G" evidence="11">
    <location>
        <begin position="22"/>
        <end position="195"/>
    </location>
</feature>
<dbReference type="Proteomes" id="UP000198833">
    <property type="component" value="Unassembled WGS sequence"/>
</dbReference>
<keyword evidence="3 10" id="KW-0132">Cell division</keyword>
<gene>
    <name evidence="10" type="primary">engB</name>
    <name evidence="12" type="ORF">SAMN04488558_101253</name>
</gene>
<dbReference type="InterPro" id="IPR030393">
    <property type="entry name" value="G_ENGB_dom"/>
</dbReference>
<dbReference type="RefSeq" id="WP_092569969.1">
    <property type="nucleotide sequence ID" value="NZ_CALUDV010000002.1"/>
</dbReference>
<evidence type="ECO:0000313" key="13">
    <source>
        <dbReference type="Proteomes" id="UP000198833"/>
    </source>
</evidence>
<dbReference type="InterPro" id="IPR006073">
    <property type="entry name" value="GTP-bd"/>
</dbReference>
<keyword evidence="4" id="KW-0479">Metal-binding</keyword>
<dbReference type="NCBIfam" id="TIGR03598">
    <property type="entry name" value="GTPase_YsxC"/>
    <property type="match status" value="1"/>
</dbReference>
<keyword evidence="6" id="KW-0460">Magnesium</keyword>
<dbReference type="OrthoDB" id="9804921at2"/>
<keyword evidence="13" id="KW-1185">Reference proteome</keyword>
<evidence type="ECO:0000256" key="5">
    <source>
        <dbReference type="ARBA" id="ARBA00022741"/>
    </source>
</evidence>
<dbReference type="Pfam" id="PF01926">
    <property type="entry name" value="MMR_HSR1"/>
    <property type="match status" value="1"/>
</dbReference>
<dbReference type="InterPro" id="IPR027417">
    <property type="entry name" value="P-loop_NTPase"/>
</dbReference>
<dbReference type="SUPFAM" id="SSF52540">
    <property type="entry name" value="P-loop containing nucleoside triphosphate hydrolases"/>
    <property type="match status" value="1"/>
</dbReference>
<keyword evidence="9 10" id="KW-0131">Cell cycle</keyword>
<evidence type="ECO:0000256" key="7">
    <source>
        <dbReference type="ARBA" id="ARBA00023134"/>
    </source>
</evidence>
<evidence type="ECO:0000256" key="6">
    <source>
        <dbReference type="ARBA" id="ARBA00022842"/>
    </source>
</evidence>
<keyword evidence="8 10" id="KW-0717">Septation</keyword>
<dbReference type="GO" id="GO:0005829">
    <property type="term" value="C:cytosol"/>
    <property type="evidence" value="ECO:0007669"/>
    <property type="project" value="TreeGrafter"/>
</dbReference>
<accession>A0A1H8ZKN0</accession>
<dbReference type="GO" id="GO:0005525">
    <property type="term" value="F:GTP binding"/>
    <property type="evidence" value="ECO:0007669"/>
    <property type="project" value="UniProtKB-UniRule"/>
</dbReference>
<dbReference type="InterPro" id="IPR005225">
    <property type="entry name" value="Small_GTP-bd"/>
</dbReference>
<dbReference type="AlphaFoldDB" id="A0A1H8ZKN0"/>
<name>A0A1H8ZKN0_9LACT</name>
<evidence type="ECO:0000256" key="10">
    <source>
        <dbReference type="HAMAP-Rule" id="MF_00321"/>
    </source>
</evidence>
<protein>
    <recommendedName>
        <fullName evidence="10">Probable GTP-binding protein EngB</fullName>
    </recommendedName>
</protein>
<dbReference type="GO" id="GO:0046872">
    <property type="term" value="F:metal ion binding"/>
    <property type="evidence" value="ECO:0007669"/>
    <property type="project" value="UniProtKB-KW"/>
</dbReference>
<dbReference type="HAMAP" id="MF_00321">
    <property type="entry name" value="GTPase_EngB"/>
    <property type="match status" value="1"/>
</dbReference>
<evidence type="ECO:0000313" key="12">
    <source>
        <dbReference type="EMBL" id="SEP64288.1"/>
    </source>
</evidence>
<evidence type="ECO:0000256" key="8">
    <source>
        <dbReference type="ARBA" id="ARBA00023210"/>
    </source>
</evidence>
<evidence type="ECO:0000256" key="9">
    <source>
        <dbReference type="ARBA" id="ARBA00023306"/>
    </source>
</evidence>
<dbReference type="PANTHER" id="PTHR11649">
    <property type="entry name" value="MSS1/TRME-RELATED GTP-BINDING PROTEIN"/>
    <property type="match status" value="1"/>
</dbReference>
<sequence length="196" mass="22651">MQVQAAELEISAVSPKQYPTSNLNEIALLGRSNVGKSSFINKLIGRRHLARTSSQPGKTQTLNFYQIDQRFRLVDVPGYGYARVSKKERQQWQAMISQYLQTRSNLALIFLLMDFRHHPSQLDQQMYDWIDQLDIPFALILTKADKVQKNQWNKHLAMFKKDLDLPSTDALFPFSSQTGSGKEDIWQIIEDYLALD</sequence>
<comment type="similarity">
    <text evidence="2 10">Belongs to the TRAFAC class TrmE-Era-EngA-EngB-Septin-like GTPase superfamily. EngB GTPase family.</text>
</comment>
<dbReference type="CDD" id="cd01876">
    <property type="entry name" value="YihA_EngB"/>
    <property type="match status" value="1"/>
</dbReference>
<evidence type="ECO:0000256" key="3">
    <source>
        <dbReference type="ARBA" id="ARBA00022618"/>
    </source>
</evidence>
<dbReference type="EMBL" id="FOEN01000001">
    <property type="protein sequence ID" value="SEP64288.1"/>
    <property type="molecule type" value="Genomic_DNA"/>
</dbReference>
<dbReference type="InterPro" id="IPR019987">
    <property type="entry name" value="GTP-bd_ribosome_bio_YsxC"/>
</dbReference>
<dbReference type="STRING" id="89093.SAMN04488558_101253"/>
<keyword evidence="5 10" id="KW-0547">Nucleotide-binding</keyword>
<dbReference type="PROSITE" id="PS51706">
    <property type="entry name" value="G_ENGB"/>
    <property type="match status" value="1"/>
</dbReference>
<dbReference type="GO" id="GO:0000917">
    <property type="term" value="P:division septum assembly"/>
    <property type="evidence" value="ECO:0007669"/>
    <property type="project" value="UniProtKB-KW"/>
</dbReference>
<evidence type="ECO:0000256" key="4">
    <source>
        <dbReference type="ARBA" id="ARBA00022723"/>
    </source>
</evidence>
<reference evidence="12 13" key="1">
    <citation type="submission" date="2016-10" db="EMBL/GenBank/DDBJ databases">
        <authorList>
            <person name="de Groot N.N."/>
        </authorList>
    </citation>
    <scope>NUCLEOTIDE SEQUENCE [LARGE SCALE GENOMIC DNA]</scope>
    <source>
        <strain evidence="12 13">DSM 15695</strain>
    </source>
</reference>
<proteinExistence type="inferred from homology"/>
<keyword evidence="7 10" id="KW-0342">GTP-binding</keyword>
<dbReference type="NCBIfam" id="TIGR00231">
    <property type="entry name" value="small_GTP"/>
    <property type="match status" value="1"/>
</dbReference>
<evidence type="ECO:0000256" key="1">
    <source>
        <dbReference type="ARBA" id="ARBA00001946"/>
    </source>
</evidence>
<organism evidence="12 13">
    <name type="scientific">Ignavigranum ruoffiae</name>
    <dbReference type="NCBI Taxonomy" id="89093"/>
    <lineage>
        <taxon>Bacteria</taxon>
        <taxon>Bacillati</taxon>
        <taxon>Bacillota</taxon>
        <taxon>Bacilli</taxon>
        <taxon>Lactobacillales</taxon>
        <taxon>Aerococcaceae</taxon>
        <taxon>Ignavigranum</taxon>
    </lineage>
</organism>
<dbReference type="Gene3D" id="3.40.50.300">
    <property type="entry name" value="P-loop containing nucleotide triphosphate hydrolases"/>
    <property type="match status" value="1"/>
</dbReference>
<comment type="function">
    <text evidence="10">Necessary for normal cell division and for the maintenance of normal septation.</text>
</comment>
<dbReference type="FunFam" id="3.40.50.300:FF:000098">
    <property type="entry name" value="Probable GTP-binding protein EngB"/>
    <property type="match status" value="1"/>
</dbReference>
<dbReference type="PANTHER" id="PTHR11649:SF13">
    <property type="entry name" value="ENGB-TYPE G DOMAIN-CONTAINING PROTEIN"/>
    <property type="match status" value="1"/>
</dbReference>
<evidence type="ECO:0000256" key="2">
    <source>
        <dbReference type="ARBA" id="ARBA00009638"/>
    </source>
</evidence>
<evidence type="ECO:0000259" key="11">
    <source>
        <dbReference type="PROSITE" id="PS51706"/>
    </source>
</evidence>
<comment type="cofactor">
    <cofactor evidence="1">
        <name>Mg(2+)</name>
        <dbReference type="ChEBI" id="CHEBI:18420"/>
    </cofactor>
</comment>